<reference evidence="1 2" key="1">
    <citation type="journal article" date="2016" name="Nat. Commun.">
        <title>Thousands of microbial genomes shed light on interconnected biogeochemical processes in an aquifer system.</title>
        <authorList>
            <person name="Anantharaman K."/>
            <person name="Brown C.T."/>
            <person name="Hug L.A."/>
            <person name="Sharon I."/>
            <person name="Castelle C.J."/>
            <person name="Probst A.J."/>
            <person name="Thomas B.C."/>
            <person name="Singh A."/>
            <person name="Wilkins M.J."/>
            <person name="Karaoz U."/>
            <person name="Brodie E.L."/>
            <person name="Williams K.H."/>
            <person name="Hubbard S.S."/>
            <person name="Banfield J.F."/>
        </authorList>
    </citation>
    <scope>NUCLEOTIDE SEQUENCE [LARGE SCALE GENOMIC DNA]</scope>
</reference>
<dbReference type="Proteomes" id="UP000177362">
    <property type="component" value="Unassembled WGS sequence"/>
</dbReference>
<organism evidence="1 2">
    <name type="scientific">Candidatus Sungbacteria bacterium RIFCSPHIGHO2_02_FULL_49_12</name>
    <dbReference type="NCBI Taxonomy" id="1802271"/>
    <lineage>
        <taxon>Bacteria</taxon>
        <taxon>Candidatus Sungiibacteriota</taxon>
    </lineage>
</organism>
<sequence>MENTPKKGQYRWLVFKKGEEWIAAALEFNIVEVGDDPKKVLYELEQSVRGYIEATSEIKDFRPQLVNQILNQSPEEEYEKLWYQLMERSQKREPVPSYVFDFGTRNLAVNA</sequence>
<dbReference type="EMBL" id="MHQJ01000045">
    <property type="protein sequence ID" value="OHA00476.1"/>
    <property type="molecule type" value="Genomic_DNA"/>
</dbReference>
<evidence type="ECO:0000313" key="1">
    <source>
        <dbReference type="EMBL" id="OHA00476.1"/>
    </source>
</evidence>
<protein>
    <recommendedName>
        <fullName evidence="3">DUF1902 domain-containing protein</fullName>
    </recommendedName>
</protein>
<proteinExistence type="predicted"/>
<evidence type="ECO:0000313" key="2">
    <source>
        <dbReference type="Proteomes" id="UP000177362"/>
    </source>
</evidence>
<comment type="caution">
    <text evidence="1">The sequence shown here is derived from an EMBL/GenBank/DDBJ whole genome shotgun (WGS) entry which is preliminary data.</text>
</comment>
<evidence type="ECO:0008006" key="3">
    <source>
        <dbReference type="Google" id="ProtNLM"/>
    </source>
</evidence>
<dbReference type="AlphaFoldDB" id="A0A1G2KM65"/>
<gene>
    <name evidence="1" type="ORF">A3C11_00615</name>
</gene>
<name>A0A1G2KM65_9BACT</name>
<accession>A0A1G2KM65</accession>